<dbReference type="Proteomes" id="UP000322981">
    <property type="component" value="Unassembled WGS sequence"/>
</dbReference>
<name>A0A5M8FS03_9GAMM</name>
<proteinExistence type="inferred from homology"/>
<dbReference type="InterPro" id="IPR002490">
    <property type="entry name" value="V-ATPase_116kDa_su"/>
</dbReference>
<protein>
    <submittedName>
        <fullName evidence="10">Uncharacterized protein</fullName>
    </submittedName>
</protein>
<evidence type="ECO:0000256" key="6">
    <source>
        <dbReference type="ARBA" id="ARBA00023065"/>
    </source>
</evidence>
<evidence type="ECO:0000256" key="4">
    <source>
        <dbReference type="ARBA" id="ARBA00022692"/>
    </source>
</evidence>
<evidence type="ECO:0000256" key="5">
    <source>
        <dbReference type="ARBA" id="ARBA00022989"/>
    </source>
</evidence>
<reference evidence="10 11" key="1">
    <citation type="submission" date="2019-09" db="EMBL/GenBank/DDBJ databases">
        <title>Whole-genome sequence of the purple sulfur bacterium Thiohalocapsa marina DSM 19078.</title>
        <authorList>
            <person name="Kyndt J.A."/>
            <person name="Meyer T.E."/>
        </authorList>
    </citation>
    <scope>NUCLEOTIDE SEQUENCE [LARGE SCALE GENOMIC DNA]</scope>
    <source>
        <strain evidence="10 11">DSM 19078</strain>
    </source>
</reference>
<comment type="subcellular location">
    <subcellularLocation>
        <location evidence="1">Membrane</location>
        <topology evidence="1">Multi-pass membrane protein</topology>
    </subcellularLocation>
</comment>
<keyword evidence="7 9" id="KW-0472">Membrane</keyword>
<evidence type="ECO:0000256" key="1">
    <source>
        <dbReference type="ARBA" id="ARBA00004141"/>
    </source>
</evidence>
<organism evidence="10 11">
    <name type="scientific">Thiohalocapsa marina</name>
    <dbReference type="NCBI Taxonomy" id="424902"/>
    <lineage>
        <taxon>Bacteria</taxon>
        <taxon>Pseudomonadati</taxon>
        <taxon>Pseudomonadota</taxon>
        <taxon>Gammaproteobacteria</taxon>
        <taxon>Chromatiales</taxon>
        <taxon>Chromatiaceae</taxon>
        <taxon>Thiohalocapsa</taxon>
    </lineage>
</organism>
<evidence type="ECO:0000256" key="8">
    <source>
        <dbReference type="SAM" id="MobiDB-lite"/>
    </source>
</evidence>
<dbReference type="PANTHER" id="PTHR11629:SF63">
    <property type="entry name" value="V-TYPE PROTON ATPASE SUBUNIT A"/>
    <property type="match status" value="1"/>
</dbReference>
<keyword evidence="6" id="KW-0406">Ion transport</keyword>
<feature type="transmembrane region" description="Helical" evidence="9">
    <location>
        <begin position="563"/>
        <end position="584"/>
    </location>
</feature>
<keyword evidence="5 9" id="KW-1133">Transmembrane helix</keyword>
<dbReference type="GO" id="GO:0033179">
    <property type="term" value="C:proton-transporting V-type ATPase, V0 domain"/>
    <property type="evidence" value="ECO:0007669"/>
    <property type="project" value="InterPro"/>
</dbReference>
<comment type="similarity">
    <text evidence="2">Belongs to the V-ATPase 116 kDa subunit family.</text>
</comment>
<keyword evidence="3" id="KW-0813">Transport</keyword>
<feature type="transmembrane region" description="Helical" evidence="9">
    <location>
        <begin position="420"/>
        <end position="439"/>
    </location>
</feature>
<evidence type="ECO:0000256" key="7">
    <source>
        <dbReference type="ARBA" id="ARBA00023136"/>
    </source>
</evidence>
<dbReference type="GO" id="GO:0046961">
    <property type="term" value="F:proton-transporting ATPase activity, rotational mechanism"/>
    <property type="evidence" value="ECO:0007669"/>
    <property type="project" value="InterPro"/>
</dbReference>
<evidence type="ECO:0000256" key="9">
    <source>
        <dbReference type="SAM" id="Phobius"/>
    </source>
</evidence>
<dbReference type="PANTHER" id="PTHR11629">
    <property type="entry name" value="VACUOLAR PROTON ATPASES"/>
    <property type="match status" value="1"/>
</dbReference>
<dbReference type="RefSeq" id="WP_150093760.1">
    <property type="nucleotide sequence ID" value="NZ_JBFUOH010000116.1"/>
</dbReference>
<evidence type="ECO:0000313" key="10">
    <source>
        <dbReference type="EMBL" id="KAA6184402.1"/>
    </source>
</evidence>
<keyword evidence="4 9" id="KW-0812">Transmembrane</keyword>
<feature type="transmembrane region" description="Helical" evidence="9">
    <location>
        <begin position="385"/>
        <end position="413"/>
    </location>
</feature>
<evidence type="ECO:0000256" key="3">
    <source>
        <dbReference type="ARBA" id="ARBA00022448"/>
    </source>
</evidence>
<dbReference type="GO" id="GO:0016471">
    <property type="term" value="C:vacuolar proton-transporting V-type ATPase complex"/>
    <property type="evidence" value="ECO:0007669"/>
    <property type="project" value="TreeGrafter"/>
</dbReference>
<comment type="caution">
    <text evidence="10">The sequence shown here is derived from an EMBL/GenBank/DDBJ whole genome shotgun (WGS) entry which is preliminary data.</text>
</comment>
<dbReference type="GO" id="GO:0007035">
    <property type="term" value="P:vacuolar acidification"/>
    <property type="evidence" value="ECO:0007669"/>
    <property type="project" value="TreeGrafter"/>
</dbReference>
<dbReference type="Pfam" id="PF01496">
    <property type="entry name" value="V_ATPase_I"/>
    <property type="match status" value="1"/>
</dbReference>
<dbReference type="OrthoDB" id="9803814at2"/>
<feature type="transmembrane region" description="Helical" evidence="9">
    <location>
        <begin position="590"/>
        <end position="614"/>
    </location>
</feature>
<feature type="transmembrane region" description="Helical" evidence="9">
    <location>
        <begin position="459"/>
        <end position="480"/>
    </location>
</feature>
<sequence>MGLHPAPAGWFELVVPRVDAHDALEALARRGGVQFEWTGAAADSGAVAELAPLQEISRQWHRLADAHGRFWPPPVFERRCCTLPLEIAARAALRQLEHWQAQARPLLGQLERIETQLTVLRRWQPWLPAVAASGLPLDRLQQTGPVITGCCLVLPQAATPDLPEAALLRPLATPPASPLGRSRDPPHGGTLHGAQNGPSRDPSRTAGGDPAALDPTGALLLTTPDQRAALCQRAVAAGGHCLQLPDWLAELGASAPETVLGRRLDQAEAQAAEQRQALTDLAERRGVARALGVLERIDWFLQTAAQIRCDAQVCYISGWSAERQAEPMNRALREVGIRAELAFRPPPADLASPTLMRHPRWLQPFEIFADAIGVPGIHEADPTTWVALLVPVMFGYMCGDVGHGALIMLAALLLRKLTRLWPLLLACGFASLVFGFVYGDLFGFHGLMPMLWLHPFDDPLLVLTVPVAAGALILTLGVLLHTLQTCWRGTGGSAGVADAAQLLAYWGLLLALLDVRWAWLAVAGVLLCTGNRLWRRPDPLVLLAGLGQQFESTLQMLLNTVSFARVGAFALAHAALQSAIVGVASGLDSLVAAALVVIVGNLAVVLLEGLVVAIQTTRLVLFEFFMRFFQGEGRRFRPAAQPPLDKVPG</sequence>
<evidence type="ECO:0000313" key="11">
    <source>
        <dbReference type="Proteomes" id="UP000322981"/>
    </source>
</evidence>
<keyword evidence="11" id="KW-1185">Reference proteome</keyword>
<evidence type="ECO:0000256" key="2">
    <source>
        <dbReference type="ARBA" id="ARBA00009904"/>
    </source>
</evidence>
<dbReference type="GO" id="GO:0051117">
    <property type="term" value="F:ATPase binding"/>
    <property type="evidence" value="ECO:0007669"/>
    <property type="project" value="TreeGrafter"/>
</dbReference>
<feature type="region of interest" description="Disordered" evidence="8">
    <location>
        <begin position="171"/>
        <end position="217"/>
    </location>
</feature>
<accession>A0A5M8FS03</accession>
<dbReference type="EMBL" id="VWXX01000020">
    <property type="protein sequence ID" value="KAA6184402.1"/>
    <property type="molecule type" value="Genomic_DNA"/>
</dbReference>
<gene>
    <name evidence="10" type="ORF">F2Q65_12560</name>
</gene>
<dbReference type="AlphaFoldDB" id="A0A5M8FS03"/>